<dbReference type="SUPFAM" id="SSF142338">
    <property type="entry name" value="CofD-like"/>
    <property type="match status" value="1"/>
</dbReference>
<dbReference type="InterPro" id="IPR010119">
    <property type="entry name" value="Gluconeogen_factor"/>
</dbReference>
<dbReference type="GO" id="GO:0016740">
    <property type="term" value="F:transferase activity"/>
    <property type="evidence" value="ECO:0007669"/>
    <property type="project" value="UniProtKB-KW"/>
</dbReference>
<comment type="caution">
    <text evidence="3">The sequence shown here is derived from an EMBL/GenBank/DDBJ whole genome shotgun (WGS) entry which is preliminary data.</text>
</comment>
<dbReference type="HAMAP" id="MF_00973">
    <property type="entry name" value="Gluconeogen_factor"/>
    <property type="match status" value="1"/>
</dbReference>
<dbReference type="NCBIfam" id="TIGR01826">
    <property type="entry name" value="CofD_related"/>
    <property type="match status" value="1"/>
</dbReference>
<dbReference type="EMBL" id="UAPQ01000001">
    <property type="protein sequence ID" value="SPT52364.1"/>
    <property type="molecule type" value="Genomic_DNA"/>
</dbReference>
<evidence type="ECO:0000256" key="1">
    <source>
        <dbReference type="ARBA" id="ARBA00022490"/>
    </source>
</evidence>
<reference evidence="3 4" key="1">
    <citation type="submission" date="2018-06" db="EMBL/GenBank/DDBJ databases">
        <authorList>
            <consortium name="Pathogen Informatics"/>
            <person name="Doyle S."/>
        </authorList>
    </citation>
    <scope>NUCLEOTIDE SEQUENCE [LARGE SCALE GENOMIC DNA]</scope>
    <source>
        <strain evidence="3 4">NCTC11535</strain>
    </source>
</reference>
<dbReference type="PANTHER" id="PTHR30135:SF3">
    <property type="entry name" value="GLUCONEOGENESIS FACTOR-RELATED"/>
    <property type="match status" value="1"/>
</dbReference>
<name>A0ABY1VJR1_9ACTO</name>
<sequence>MSTTLDSAGWPRRGEDGPKVVALGGGHGLSATLRALRHLTHRLTAVVTVADDGGSSGRLRSEFGCLPPGDLRMALASLTDDSEWGLTWRDVLQHRFHGQGELDNHALGNLLILALWQLLDDEVEGLAWVGRLLGVRGRVIPMSASPLVIEADIVDPVAGPACRVSGQVAVAKTRGRMERVCVEPQDADAHPLAVEAIEEAEWVVLGPGSWYTSVLPHVILPAMREALTRTNARRIVVMNLTTQCGETDGMSAADHLRVLAEYAPDLRLDVVLADPSAVDNLDELGAVAAQLGATLVLRQVRTGEGTCNHDPLRLAAALRDAFDGFVGDVGTREGL</sequence>
<dbReference type="InterPro" id="IPR038136">
    <property type="entry name" value="CofD-like_dom_sf"/>
</dbReference>
<comment type="subcellular location">
    <subcellularLocation>
        <location evidence="2">Cytoplasm</location>
    </subcellularLocation>
</comment>
<evidence type="ECO:0000313" key="4">
    <source>
        <dbReference type="Proteomes" id="UP000250006"/>
    </source>
</evidence>
<keyword evidence="4" id="KW-1185">Reference proteome</keyword>
<dbReference type="PANTHER" id="PTHR30135">
    <property type="entry name" value="UNCHARACTERIZED PROTEIN YVCK-RELATED"/>
    <property type="match status" value="1"/>
</dbReference>
<organism evidence="3 4">
    <name type="scientific">Actinomyces bovis</name>
    <dbReference type="NCBI Taxonomy" id="1658"/>
    <lineage>
        <taxon>Bacteria</taxon>
        <taxon>Bacillati</taxon>
        <taxon>Actinomycetota</taxon>
        <taxon>Actinomycetes</taxon>
        <taxon>Actinomycetales</taxon>
        <taxon>Actinomycetaceae</taxon>
        <taxon>Actinomyces</taxon>
    </lineage>
</organism>
<comment type="function">
    <text evidence="2">Required for morphogenesis under gluconeogenic growth conditions.</text>
</comment>
<gene>
    <name evidence="3" type="ORF">NCTC11535_00007</name>
</gene>
<dbReference type="InterPro" id="IPR002882">
    <property type="entry name" value="CofD"/>
</dbReference>
<evidence type="ECO:0000313" key="3">
    <source>
        <dbReference type="EMBL" id="SPT52364.1"/>
    </source>
</evidence>
<dbReference type="CDD" id="cd07187">
    <property type="entry name" value="YvcK_like"/>
    <property type="match status" value="1"/>
</dbReference>
<comment type="similarity">
    <text evidence="2">Belongs to the gluconeogenesis factor family.</text>
</comment>
<proteinExistence type="inferred from homology"/>
<keyword evidence="3" id="KW-0808">Transferase</keyword>
<keyword evidence="1 2" id="KW-0963">Cytoplasm</keyword>
<dbReference type="Proteomes" id="UP000250006">
    <property type="component" value="Unassembled WGS sequence"/>
</dbReference>
<accession>A0ABY1VJR1</accession>
<evidence type="ECO:0000256" key="2">
    <source>
        <dbReference type="HAMAP-Rule" id="MF_00973"/>
    </source>
</evidence>
<dbReference type="RefSeq" id="WP_111835383.1">
    <property type="nucleotide sequence ID" value="NZ_UAPQ01000001.1"/>
</dbReference>
<dbReference type="Gene3D" id="3.40.50.10680">
    <property type="entry name" value="CofD-like domains"/>
    <property type="match status" value="1"/>
</dbReference>
<protein>
    <recommendedName>
        <fullName evidence="2">Putative gluconeogenesis factor</fullName>
    </recommendedName>
</protein>
<dbReference type="Pfam" id="PF01933">
    <property type="entry name" value="CofD"/>
    <property type="match status" value="1"/>
</dbReference>